<dbReference type="InterPro" id="IPR022973">
    <property type="entry name" value="Ribosomal_uL10_bac"/>
</dbReference>
<evidence type="ECO:0000313" key="6">
    <source>
        <dbReference type="EMBL" id="KPL85724.1"/>
    </source>
</evidence>
<comment type="caution">
    <text evidence="6">The sequence shown here is derived from an EMBL/GenBank/DDBJ whole genome shotgun (WGS) entry which is preliminary data.</text>
</comment>
<dbReference type="InterPro" id="IPR043141">
    <property type="entry name" value="Ribosomal_uL10-like_sf"/>
</dbReference>
<organism evidence="6 7">
    <name type="scientific">Ardenticatena maritima</name>
    <dbReference type="NCBI Taxonomy" id="872965"/>
    <lineage>
        <taxon>Bacteria</taxon>
        <taxon>Bacillati</taxon>
        <taxon>Chloroflexota</taxon>
        <taxon>Ardenticatenia</taxon>
        <taxon>Ardenticatenales</taxon>
        <taxon>Ardenticatenaceae</taxon>
        <taxon>Ardenticatena</taxon>
    </lineage>
</organism>
<reference evidence="6 7" key="1">
    <citation type="submission" date="2015-07" db="EMBL/GenBank/DDBJ databases">
        <title>Whole genome sequence of Ardenticatena maritima DSM 23922.</title>
        <authorList>
            <person name="Hemp J."/>
            <person name="Ward L.M."/>
            <person name="Pace L.A."/>
            <person name="Fischer W.W."/>
        </authorList>
    </citation>
    <scope>NUCLEOTIDE SEQUENCE [LARGE SCALE GENOMIC DNA]</scope>
    <source>
        <strain evidence="6 7">110S</strain>
    </source>
</reference>
<proteinExistence type="inferred from homology"/>
<dbReference type="InterPro" id="IPR047865">
    <property type="entry name" value="Ribosomal_uL10_bac_type"/>
</dbReference>
<dbReference type="Gene3D" id="3.30.70.1730">
    <property type="match status" value="1"/>
</dbReference>
<evidence type="ECO:0000313" key="7">
    <source>
        <dbReference type="Proteomes" id="UP000050502"/>
    </source>
</evidence>
<dbReference type="GO" id="GO:0015934">
    <property type="term" value="C:large ribosomal subunit"/>
    <property type="evidence" value="ECO:0007669"/>
    <property type="project" value="InterPro"/>
</dbReference>
<dbReference type="AlphaFoldDB" id="A0A0P6Y7F9"/>
<dbReference type="EMBL" id="LGKN01000011">
    <property type="protein sequence ID" value="KPL85724.1"/>
    <property type="molecule type" value="Genomic_DNA"/>
</dbReference>
<keyword evidence="2 5" id="KW-0689">Ribosomal protein</keyword>
<comment type="subunit">
    <text evidence="5">Part of the ribosomal stalk of the 50S ribosomal subunit. The N-terminus interacts with L11 and the large rRNA to form the base of the stalk. The C-terminus forms an elongated spine to which L12 dimers bind in a sequential fashion forming a multimeric L10(L12)X complex.</text>
</comment>
<dbReference type="Gene3D" id="6.10.250.290">
    <property type="match status" value="1"/>
</dbReference>
<evidence type="ECO:0000256" key="3">
    <source>
        <dbReference type="ARBA" id="ARBA00023274"/>
    </source>
</evidence>
<evidence type="ECO:0000256" key="2">
    <source>
        <dbReference type="ARBA" id="ARBA00022980"/>
    </source>
</evidence>
<sequence>MTRAKKEALVADLTERSQRAQAIIFTEYRGLTVAEMTDFRRQLREKAPGSVYMVAKNTLLRLALSQAGLPVPEELLTGPTAVLFAEEDPAAAAKTLLAFAKDHELLKVKGGIVTGQIVDEAGIEALSKLPSREELLATLIATIQAPAQKLVMLLQAPQRDLILTLKAYAEQGAE</sequence>
<keyword evidence="5" id="KW-0694">RNA-binding</keyword>
<dbReference type="GO" id="GO:0003735">
    <property type="term" value="F:structural constituent of ribosome"/>
    <property type="evidence" value="ECO:0007669"/>
    <property type="project" value="InterPro"/>
</dbReference>
<comment type="function">
    <text evidence="5">Forms part of the ribosomal stalk, playing a central role in the interaction of the ribosome with GTP-bound translation factors.</text>
</comment>
<gene>
    <name evidence="5" type="primary">rplJ</name>
    <name evidence="6" type="ORF">SE16_15095</name>
</gene>
<dbReference type="PROSITE" id="PS01109">
    <property type="entry name" value="RIBOSOMAL_L10"/>
    <property type="match status" value="1"/>
</dbReference>
<evidence type="ECO:0000256" key="5">
    <source>
        <dbReference type="HAMAP-Rule" id="MF_00362"/>
    </source>
</evidence>
<dbReference type="InterPro" id="IPR002363">
    <property type="entry name" value="Ribosomal_uL10_CS_bac"/>
</dbReference>
<name>A0A0P6Y7F9_9CHLR</name>
<evidence type="ECO:0000256" key="1">
    <source>
        <dbReference type="ARBA" id="ARBA00008889"/>
    </source>
</evidence>
<dbReference type="Pfam" id="PF00466">
    <property type="entry name" value="Ribosomal_L10"/>
    <property type="match status" value="1"/>
</dbReference>
<dbReference type="CDD" id="cd05797">
    <property type="entry name" value="Ribosomal_L10"/>
    <property type="match status" value="1"/>
</dbReference>
<dbReference type="PATRIC" id="fig|872965.6.peg.3107"/>
<dbReference type="HAMAP" id="MF_00362">
    <property type="entry name" value="Ribosomal_uL10"/>
    <property type="match status" value="1"/>
</dbReference>
<dbReference type="NCBIfam" id="NF000955">
    <property type="entry name" value="PRK00099.1-1"/>
    <property type="match status" value="1"/>
</dbReference>
<dbReference type="Proteomes" id="UP000050502">
    <property type="component" value="Unassembled WGS sequence"/>
</dbReference>
<protein>
    <recommendedName>
        <fullName evidence="4 5">Large ribosomal subunit protein uL10</fullName>
    </recommendedName>
</protein>
<accession>A0A0P6Y7F9</accession>
<dbReference type="PANTHER" id="PTHR11560">
    <property type="entry name" value="39S RIBOSOMAL PROTEIN L10, MITOCHONDRIAL"/>
    <property type="match status" value="1"/>
</dbReference>
<dbReference type="GO" id="GO:0006412">
    <property type="term" value="P:translation"/>
    <property type="evidence" value="ECO:0007669"/>
    <property type="project" value="UniProtKB-UniRule"/>
</dbReference>
<evidence type="ECO:0000256" key="4">
    <source>
        <dbReference type="ARBA" id="ARBA00035202"/>
    </source>
</evidence>
<comment type="similarity">
    <text evidence="1 5">Belongs to the universal ribosomal protein uL10 family.</text>
</comment>
<dbReference type="InterPro" id="IPR001790">
    <property type="entry name" value="Ribosomal_uL10"/>
</dbReference>
<keyword evidence="3 5" id="KW-0687">Ribonucleoprotein</keyword>
<keyword evidence="5" id="KW-0699">rRNA-binding</keyword>
<dbReference type="SUPFAM" id="SSF160369">
    <property type="entry name" value="Ribosomal protein L10-like"/>
    <property type="match status" value="1"/>
</dbReference>
<dbReference type="GO" id="GO:0070180">
    <property type="term" value="F:large ribosomal subunit rRNA binding"/>
    <property type="evidence" value="ECO:0007669"/>
    <property type="project" value="UniProtKB-UniRule"/>
</dbReference>